<evidence type="ECO:0000256" key="1">
    <source>
        <dbReference type="ARBA" id="ARBA00004651"/>
    </source>
</evidence>
<feature type="transmembrane region" description="Helical" evidence="9">
    <location>
        <begin position="221"/>
        <end position="245"/>
    </location>
</feature>
<feature type="region of interest" description="Disordered" evidence="8">
    <location>
        <begin position="363"/>
        <end position="385"/>
    </location>
</feature>
<gene>
    <name evidence="10" type="ORF">ACFSX3_13375</name>
</gene>
<dbReference type="Proteomes" id="UP001597448">
    <property type="component" value="Unassembled WGS sequence"/>
</dbReference>
<comment type="subcellular location">
    <subcellularLocation>
        <location evidence="1">Cell membrane</location>
        <topology evidence="1">Multi-pass membrane protein</topology>
    </subcellularLocation>
</comment>
<keyword evidence="3" id="KW-0813">Transport</keyword>
<feature type="transmembrane region" description="Helical" evidence="9">
    <location>
        <begin position="30"/>
        <end position="55"/>
    </location>
</feature>
<keyword evidence="11" id="KW-1185">Reference proteome</keyword>
<evidence type="ECO:0000256" key="3">
    <source>
        <dbReference type="ARBA" id="ARBA00022448"/>
    </source>
</evidence>
<dbReference type="RefSeq" id="WP_209984932.1">
    <property type="nucleotide sequence ID" value="NZ_JBHUKY010000023.1"/>
</dbReference>
<evidence type="ECO:0000256" key="4">
    <source>
        <dbReference type="ARBA" id="ARBA00022475"/>
    </source>
</evidence>
<evidence type="ECO:0000313" key="11">
    <source>
        <dbReference type="Proteomes" id="UP001597448"/>
    </source>
</evidence>
<feature type="transmembrane region" description="Helical" evidence="9">
    <location>
        <begin position="158"/>
        <end position="180"/>
    </location>
</feature>
<feature type="transmembrane region" description="Helical" evidence="9">
    <location>
        <begin position="251"/>
        <end position="274"/>
    </location>
</feature>
<dbReference type="EMBL" id="JBHUKY010000023">
    <property type="protein sequence ID" value="MFD2410873.1"/>
    <property type="molecule type" value="Genomic_DNA"/>
</dbReference>
<dbReference type="PANTHER" id="PTHR21716:SF53">
    <property type="entry name" value="PERMEASE PERM-RELATED"/>
    <property type="match status" value="1"/>
</dbReference>
<evidence type="ECO:0000256" key="8">
    <source>
        <dbReference type="SAM" id="MobiDB-lite"/>
    </source>
</evidence>
<feature type="transmembrane region" description="Helical" evidence="9">
    <location>
        <begin position="315"/>
        <end position="340"/>
    </location>
</feature>
<feature type="transmembrane region" description="Helical" evidence="9">
    <location>
        <begin position="281"/>
        <end position="303"/>
    </location>
</feature>
<comment type="caution">
    <text evidence="10">The sequence shown here is derived from an EMBL/GenBank/DDBJ whole genome shotgun (WGS) entry which is preliminary data.</text>
</comment>
<organism evidence="10 11">
    <name type="scientific">Paenibacillus rhizoplanae</name>
    <dbReference type="NCBI Taxonomy" id="1917181"/>
    <lineage>
        <taxon>Bacteria</taxon>
        <taxon>Bacillati</taxon>
        <taxon>Bacillota</taxon>
        <taxon>Bacilli</taxon>
        <taxon>Bacillales</taxon>
        <taxon>Paenibacillaceae</taxon>
        <taxon>Paenibacillus</taxon>
    </lineage>
</organism>
<evidence type="ECO:0000256" key="9">
    <source>
        <dbReference type="SAM" id="Phobius"/>
    </source>
</evidence>
<dbReference type="PANTHER" id="PTHR21716">
    <property type="entry name" value="TRANSMEMBRANE PROTEIN"/>
    <property type="match status" value="1"/>
</dbReference>
<evidence type="ECO:0000313" key="10">
    <source>
        <dbReference type="EMBL" id="MFD2410873.1"/>
    </source>
</evidence>
<feature type="transmembrane region" description="Helical" evidence="9">
    <location>
        <begin position="7"/>
        <end position="24"/>
    </location>
</feature>
<keyword evidence="6 9" id="KW-1133">Transmembrane helix</keyword>
<reference evidence="11" key="1">
    <citation type="journal article" date="2019" name="Int. J. Syst. Evol. Microbiol.">
        <title>The Global Catalogue of Microorganisms (GCM) 10K type strain sequencing project: providing services to taxonomists for standard genome sequencing and annotation.</title>
        <authorList>
            <consortium name="The Broad Institute Genomics Platform"/>
            <consortium name="The Broad Institute Genome Sequencing Center for Infectious Disease"/>
            <person name="Wu L."/>
            <person name="Ma J."/>
        </authorList>
    </citation>
    <scope>NUCLEOTIDE SEQUENCE [LARGE SCALE GENOMIC DNA]</scope>
    <source>
        <strain evidence="11">CCM 8725</strain>
    </source>
</reference>
<dbReference type="Pfam" id="PF01594">
    <property type="entry name" value="AI-2E_transport"/>
    <property type="match status" value="1"/>
</dbReference>
<protein>
    <submittedName>
        <fullName evidence="10">AI-2E family transporter</fullName>
    </submittedName>
</protein>
<proteinExistence type="inferred from homology"/>
<accession>A0ABW5F718</accession>
<evidence type="ECO:0000256" key="7">
    <source>
        <dbReference type="ARBA" id="ARBA00023136"/>
    </source>
</evidence>
<keyword evidence="7 9" id="KW-0472">Membrane</keyword>
<keyword evidence="4" id="KW-1003">Cell membrane</keyword>
<name>A0ABW5F718_9BACL</name>
<keyword evidence="5 9" id="KW-0812">Transmembrane</keyword>
<evidence type="ECO:0000256" key="5">
    <source>
        <dbReference type="ARBA" id="ARBA00022692"/>
    </source>
</evidence>
<evidence type="ECO:0000256" key="6">
    <source>
        <dbReference type="ARBA" id="ARBA00022989"/>
    </source>
</evidence>
<comment type="similarity">
    <text evidence="2">Belongs to the autoinducer-2 exporter (AI-2E) (TC 2.A.86) family.</text>
</comment>
<evidence type="ECO:0000256" key="2">
    <source>
        <dbReference type="ARBA" id="ARBA00009773"/>
    </source>
</evidence>
<dbReference type="InterPro" id="IPR002549">
    <property type="entry name" value="AI-2E-like"/>
</dbReference>
<sequence length="385" mass="42147">MAKLNLFIRICIAVLLVLGIIYVSSLVDFIFTPIISLFNVVMVPLMLAVFFYYLLRPLIDFLSSRKLKRTLAILLVYLVIAILLLGFTVGVWPSLQSQLLNLGNNMPGVLRAVGEQLSKLENTELLSGLIPENMNLSSQLMGYLNTGFSLATGYVSGLFSFVSNFAIVLFTFPILLFYMLKEGGKFGDKLVSFFPKRYHEEGAGVIAEIDGVMGSFIVGRVLVNLALGVLMYIGFLIIGLPYALLLTMVAVLMNFIPFIGAILSTVPIFIFGLIESPSTAVWSIVVVLVAQQIQDNLVAPYIFGKSMDIHPLTTIILVLAGGDFGGIIGILVIIPVYMMLKIIIVKLYQLFIRTRWDEEPAAPMGPLEPVPGDTAPPADAGENVE</sequence>
<feature type="transmembrane region" description="Helical" evidence="9">
    <location>
        <begin position="71"/>
        <end position="92"/>
    </location>
</feature>